<feature type="signal peptide" evidence="1">
    <location>
        <begin position="1"/>
        <end position="25"/>
    </location>
</feature>
<evidence type="ECO:0008006" key="3">
    <source>
        <dbReference type="Google" id="ProtNLM"/>
    </source>
</evidence>
<protein>
    <recommendedName>
        <fullName evidence="3">Secreted protein</fullName>
    </recommendedName>
</protein>
<evidence type="ECO:0000256" key="1">
    <source>
        <dbReference type="SAM" id="SignalP"/>
    </source>
</evidence>
<accession>A0A8S9I0V2</accession>
<sequence length="99" mass="11206">MRAGWSRVTSLSNLLLIPPFPFSCAQDSASPPESKPTRRWGWWWSSKWWWGDRPSVVMVVAVWCCDGDQISSLSCLLVPDLFRSPLPCLLFPDPDPDLG</sequence>
<feature type="chain" id="PRO_5035759855" description="Secreted protein" evidence="1">
    <location>
        <begin position="26"/>
        <end position="99"/>
    </location>
</feature>
<dbReference type="AlphaFoldDB" id="A0A8S9I0V2"/>
<organism evidence="2">
    <name type="scientific">Brassica cretica</name>
    <name type="common">Mustard</name>
    <dbReference type="NCBI Taxonomy" id="69181"/>
    <lineage>
        <taxon>Eukaryota</taxon>
        <taxon>Viridiplantae</taxon>
        <taxon>Streptophyta</taxon>
        <taxon>Embryophyta</taxon>
        <taxon>Tracheophyta</taxon>
        <taxon>Spermatophyta</taxon>
        <taxon>Magnoliopsida</taxon>
        <taxon>eudicotyledons</taxon>
        <taxon>Gunneridae</taxon>
        <taxon>Pentapetalae</taxon>
        <taxon>rosids</taxon>
        <taxon>malvids</taxon>
        <taxon>Brassicales</taxon>
        <taxon>Brassicaceae</taxon>
        <taxon>Brassiceae</taxon>
        <taxon>Brassica</taxon>
    </lineage>
</organism>
<evidence type="ECO:0000313" key="2">
    <source>
        <dbReference type="EMBL" id="KAF2563302.1"/>
    </source>
</evidence>
<name>A0A8S9I0V2_BRACR</name>
<dbReference type="EMBL" id="QGKY02001250">
    <property type="protein sequence ID" value="KAF2563302.1"/>
    <property type="molecule type" value="Genomic_DNA"/>
</dbReference>
<reference evidence="2" key="1">
    <citation type="submission" date="2019-12" db="EMBL/GenBank/DDBJ databases">
        <title>Genome sequencing and annotation of Brassica cretica.</title>
        <authorList>
            <person name="Studholme D.J."/>
            <person name="Sarris P.F."/>
        </authorList>
    </citation>
    <scope>NUCLEOTIDE SEQUENCE</scope>
    <source>
        <strain evidence="2">PFS-102/07</strain>
        <tissue evidence="2">Leaf</tissue>
    </source>
</reference>
<gene>
    <name evidence="2" type="ORF">F2Q70_00014813</name>
</gene>
<proteinExistence type="predicted"/>
<comment type="caution">
    <text evidence="2">The sequence shown here is derived from an EMBL/GenBank/DDBJ whole genome shotgun (WGS) entry which is preliminary data.</text>
</comment>
<keyword evidence="1" id="KW-0732">Signal</keyword>